<dbReference type="Pfam" id="PF05368">
    <property type="entry name" value="NmrA"/>
    <property type="match status" value="1"/>
</dbReference>
<organism evidence="2 3">
    <name type="scientific">Tenggerimyces flavus</name>
    <dbReference type="NCBI Taxonomy" id="1708749"/>
    <lineage>
        <taxon>Bacteria</taxon>
        <taxon>Bacillati</taxon>
        <taxon>Actinomycetota</taxon>
        <taxon>Actinomycetes</taxon>
        <taxon>Propionibacteriales</taxon>
        <taxon>Nocardioidaceae</taxon>
        <taxon>Tenggerimyces</taxon>
    </lineage>
</organism>
<dbReference type="InterPro" id="IPR052718">
    <property type="entry name" value="NmrA-type_oxidoreductase"/>
</dbReference>
<dbReference type="PANTHER" id="PTHR47129:SF1">
    <property type="entry name" value="NMRA-LIKE DOMAIN-CONTAINING PROTEIN"/>
    <property type="match status" value="1"/>
</dbReference>
<protein>
    <submittedName>
        <fullName evidence="2">SDR family oxidoreductase</fullName>
        <ecNumber evidence="2">1.6.5.2</ecNumber>
    </submittedName>
</protein>
<proteinExistence type="predicted"/>
<dbReference type="RefSeq" id="WP_205119406.1">
    <property type="nucleotide sequence ID" value="NZ_JAFBCM010000001.1"/>
</dbReference>
<gene>
    <name evidence="2" type="ORF">ACFOUW_28960</name>
</gene>
<dbReference type="Proteomes" id="UP001595699">
    <property type="component" value="Unassembled WGS sequence"/>
</dbReference>
<accession>A0ABV7YHR4</accession>
<dbReference type="InterPro" id="IPR008030">
    <property type="entry name" value="NmrA-like"/>
</dbReference>
<dbReference type="CDD" id="cd05269">
    <property type="entry name" value="TMR_SDR_a"/>
    <property type="match status" value="1"/>
</dbReference>
<sequence>MIVVTGATGGLGRLVVQDLLAKVPASQIRGAVRTPENAKDLADLGVDVRKADYDQPETLAQALESADKVLLISASEPGKRVPQHQAVVDAAAKANVRHLAYTSAPRADTSKLFVAPDHKATEELIRASGLPFTFLRNGWYHENYAQVVANVTATGVLHGSAHRGKVASAARADYAAAAAEVLTTEGHHGKTYELSGDAAWTYEDLAEAIGREAGRQTRYEDHSREDHAKVLADAGVPEAVVGYLLTADQAVADHLLGDTSGDLRALIGRPTTPLAAYVKEVLATRG</sequence>
<dbReference type="PANTHER" id="PTHR47129">
    <property type="entry name" value="QUINONE OXIDOREDUCTASE 2"/>
    <property type="match status" value="1"/>
</dbReference>
<dbReference type="InterPro" id="IPR036291">
    <property type="entry name" value="NAD(P)-bd_dom_sf"/>
</dbReference>
<feature type="domain" description="NmrA-like" evidence="1">
    <location>
        <begin position="2"/>
        <end position="254"/>
    </location>
</feature>
<evidence type="ECO:0000313" key="3">
    <source>
        <dbReference type="Proteomes" id="UP001595699"/>
    </source>
</evidence>
<keyword evidence="2" id="KW-0560">Oxidoreductase</keyword>
<dbReference type="EC" id="1.6.5.2" evidence="2"/>
<evidence type="ECO:0000259" key="1">
    <source>
        <dbReference type="Pfam" id="PF05368"/>
    </source>
</evidence>
<dbReference type="Gene3D" id="3.40.50.720">
    <property type="entry name" value="NAD(P)-binding Rossmann-like Domain"/>
    <property type="match status" value="1"/>
</dbReference>
<reference evidence="3" key="1">
    <citation type="journal article" date="2019" name="Int. J. Syst. Evol. Microbiol.">
        <title>The Global Catalogue of Microorganisms (GCM) 10K type strain sequencing project: providing services to taxonomists for standard genome sequencing and annotation.</title>
        <authorList>
            <consortium name="The Broad Institute Genomics Platform"/>
            <consortium name="The Broad Institute Genome Sequencing Center for Infectious Disease"/>
            <person name="Wu L."/>
            <person name="Ma J."/>
        </authorList>
    </citation>
    <scope>NUCLEOTIDE SEQUENCE [LARGE SCALE GENOMIC DNA]</scope>
    <source>
        <strain evidence="3">CGMCC 4.7241</strain>
    </source>
</reference>
<keyword evidence="3" id="KW-1185">Reference proteome</keyword>
<comment type="caution">
    <text evidence="2">The sequence shown here is derived from an EMBL/GenBank/DDBJ whole genome shotgun (WGS) entry which is preliminary data.</text>
</comment>
<dbReference type="EMBL" id="JBHRZH010000036">
    <property type="protein sequence ID" value="MFC3764900.1"/>
    <property type="molecule type" value="Genomic_DNA"/>
</dbReference>
<evidence type="ECO:0000313" key="2">
    <source>
        <dbReference type="EMBL" id="MFC3764900.1"/>
    </source>
</evidence>
<dbReference type="SUPFAM" id="SSF51735">
    <property type="entry name" value="NAD(P)-binding Rossmann-fold domains"/>
    <property type="match status" value="1"/>
</dbReference>
<dbReference type="GO" id="GO:0003955">
    <property type="term" value="F:NAD(P)H dehydrogenase (quinone) activity"/>
    <property type="evidence" value="ECO:0007669"/>
    <property type="project" value="UniProtKB-EC"/>
</dbReference>
<dbReference type="Gene3D" id="3.90.25.10">
    <property type="entry name" value="UDP-galactose 4-epimerase, domain 1"/>
    <property type="match status" value="1"/>
</dbReference>
<name>A0ABV7YHR4_9ACTN</name>